<keyword evidence="2" id="KW-0472">Membrane</keyword>
<gene>
    <name evidence="4" type="ORF">P280DRAFT_266723</name>
</gene>
<dbReference type="PANTHER" id="PTHR31605:SF0">
    <property type="entry name" value="GLYCEROL-3-PHOSPHATE O-ACYLTRANSFERASE 1"/>
    <property type="match status" value="1"/>
</dbReference>
<organism evidence="4 5">
    <name type="scientific">Massarina eburnea CBS 473.64</name>
    <dbReference type="NCBI Taxonomy" id="1395130"/>
    <lineage>
        <taxon>Eukaryota</taxon>
        <taxon>Fungi</taxon>
        <taxon>Dikarya</taxon>
        <taxon>Ascomycota</taxon>
        <taxon>Pezizomycotina</taxon>
        <taxon>Dothideomycetes</taxon>
        <taxon>Pleosporomycetidae</taxon>
        <taxon>Pleosporales</taxon>
        <taxon>Massarineae</taxon>
        <taxon>Massarinaceae</taxon>
        <taxon>Massarina</taxon>
    </lineage>
</organism>
<reference evidence="4" key="1">
    <citation type="journal article" date="2020" name="Stud. Mycol.">
        <title>101 Dothideomycetes genomes: a test case for predicting lifestyles and emergence of pathogens.</title>
        <authorList>
            <person name="Haridas S."/>
            <person name="Albert R."/>
            <person name="Binder M."/>
            <person name="Bloem J."/>
            <person name="Labutti K."/>
            <person name="Salamov A."/>
            <person name="Andreopoulos B."/>
            <person name="Baker S."/>
            <person name="Barry K."/>
            <person name="Bills G."/>
            <person name="Bluhm B."/>
            <person name="Cannon C."/>
            <person name="Castanera R."/>
            <person name="Culley D."/>
            <person name="Daum C."/>
            <person name="Ezra D."/>
            <person name="Gonzalez J."/>
            <person name="Henrissat B."/>
            <person name="Kuo A."/>
            <person name="Liang C."/>
            <person name="Lipzen A."/>
            <person name="Lutzoni F."/>
            <person name="Magnuson J."/>
            <person name="Mondo S."/>
            <person name="Nolan M."/>
            <person name="Ohm R."/>
            <person name="Pangilinan J."/>
            <person name="Park H.-J."/>
            <person name="Ramirez L."/>
            <person name="Alfaro M."/>
            <person name="Sun H."/>
            <person name="Tritt A."/>
            <person name="Yoshinaga Y."/>
            <person name="Zwiers L.-H."/>
            <person name="Turgeon B."/>
            <person name="Goodwin S."/>
            <person name="Spatafora J."/>
            <person name="Crous P."/>
            <person name="Grigoriev I."/>
        </authorList>
    </citation>
    <scope>NUCLEOTIDE SEQUENCE</scope>
    <source>
        <strain evidence="4">CBS 473.64</strain>
    </source>
</reference>
<evidence type="ECO:0000256" key="2">
    <source>
        <dbReference type="SAM" id="Phobius"/>
    </source>
</evidence>
<dbReference type="Proteomes" id="UP000799753">
    <property type="component" value="Unassembled WGS sequence"/>
</dbReference>
<feature type="compositionally biased region" description="Basic and acidic residues" evidence="1">
    <location>
        <begin position="619"/>
        <end position="630"/>
    </location>
</feature>
<keyword evidence="5" id="KW-1185">Reference proteome</keyword>
<dbReference type="GO" id="GO:0016287">
    <property type="term" value="F:glycerone-phosphate O-acyltransferase activity"/>
    <property type="evidence" value="ECO:0007669"/>
    <property type="project" value="TreeGrafter"/>
</dbReference>
<keyword evidence="2" id="KW-1133">Transmembrane helix</keyword>
<name>A0A6A6S7X5_9PLEO</name>
<proteinExistence type="predicted"/>
<evidence type="ECO:0000256" key="1">
    <source>
        <dbReference type="SAM" id="MobiDB-lite"/>
    </source>
</evidence>
<dbReference type="GO" id="GO:0008654">
    <property type="term" value="P:phospholipid biosynthetic process"/>
    <property type="evidence" value="ECO:0007669"/>
    <property type="project" value="TreeGrafter"/>
</dbReference>
<feature type="transmembrane region" description="Helical" evidence="2">
    <location>
        <begin position="483"/>
        <end position="509"/>
    </location>
</feature>
<evidence type="ECO:0000313" key="4">
    <source>
        <dbReference type="EMBL" id="KAF2642508.1"/>
    </source>
</evidence>
<dbReference type="Pfam" id="PF01553">
    <property type="entry name" value="Acyltransferase"/>
    <property type="match status" value="1"/>
</dbReference>
<evidence type="ECO:0000259" key="3">
    <source>
        <dbReference type="SMART" id="SM00563"/>
    </source>
</evidence>
<dbReference type="PANTHER" id="PTHR31605">
    <property type="entry name" value="GLYCEROL-3-PHOSPHATE O-ACYLTRANSFERASE 1"/>
    <property type="match status" value="1"/>
</dbReference>
<feature type="compositionally biased region" description="Basic residues" evidence="1">
    <location>
        <begin position="707"/>
        <end position="717"/>
    </location>
</feature>
<feature type="compositionally biased region" description="Low complexity" evidence="1">
    <location>
        <begin position="720"/>
        <end position="734"/>
    </location>
</feature>
<dbReference type="InterPro" id="IPR002123">
    <property type="entry name" value="Plipid/glycerol_acylTrfase"/>
</dbReference>
<protein>
    <recommendedName>
        <fullName evidence="3">Phospholipid/glycerol acyltransferase domain-containing protein</fullName>
    </recommendedName>
</protein>
<sequence length="748" mass="83429">MAPKKKDIGYMNKHVYDAFLWTFSILVELFFREVHPRGSWKVPKEGPVIFVCAPHANQFVDPLILLRVVKKESNRRIHVLTAEKSMKRKFIGAVSAALGAVPVGRAMDMVRPAEGKIYLPDPVNDPCLVRGVDTNFEATGFQVGGSISLPKVNEISASAEILEIKSKEELRLKRPFKGGVAMQQLTGRNDMTEDGTFVDGASSKMGPAPGYEATKFMVAPKLDQTQVYDAVHTALFRGGSVGIFPEGGSHDRTELLPLKAGVAIMALGAVAKKEDLNLKIIPVGMNYFHAHKFRSRAVIEFGNPIDVAPEMAKRFQSPAEKRNAIGELLETIREGLMSVTVTTPDYDTLMLIQAVRRLYNPTGTKLPLPRVVELNRRLVQGYTKYKDDPRIVQLKKEIMAYNKQILALQVRDHQVQYARVNFLTCFFLFWYRLIKLSFLTIFVVPGLALFGGVFIICKFISYRKAKEALAASNVKIAAKDVVATWKLLVAMGAAPTIYFIYVMIGTWLYTRNNCFGYLPPGIHKRWLVLVQSILYPTVTYAALRFGEAAMDILKSLGPLIKMMNPWTGNEMVKVKRRREQLASAITDIINELGPEMFDDFHSKRIIQDPFSSTSPPLRPDSRAAEEHREGLPTTATTADDVSDLPQSPHAHLPKNESFGDLANQDFFSTRPSTPKKNRSRTHSGAWDFELQPFSTIDGNLDEVSRRIKSGMRNRNLRRQSSASGASGVSGASTESEGEEEGLVMTKAR</sequence>
<feature type="transmembrane region" description="Helical" evidence="2">
    <location>
        <begin position="440"/>
        <end position="462"/>
    </location>
</feature>
<accession>A0A6A6S7X5</accession>
<dbReference type="SMART" id="SM00563">
    <property type="entry name" value="PlsC"/>
    <property type="match status" value="1"/>
</dbReference>
<dbReference type="GO" id="GO:0004366">
    <property type="term" value="F:glycerol-3-phosphate O-acyltransferase activity"/>
    <property type="evidence" value="ECO:0007669"/>
    <property type="project" value="TreeGrafter"/>
</dbReference>
<dbReference type="OrthoDB" id="2427554at2759"/>
<dbReference type="AlphaFoldDB" id="A0A6A6S7X5"/>
<evidence type="ECO:0000313" key="5">
    <source>
        <dbReference type="Proteomes" id="UP000799753"/>
    </source>
</evidence>
<dbReference type="SUPFAM" id="SSF69593">
    <property type="entry name" value="Glycerol-3-phosphate (1)-acyltransferase"/>
    <property type="match status" value="1"/>
</dbReference>
<dbReference type="InterPro" id="IPR052744">
    <property type="entry name" value="GPAT/DAPAT"/>
</dbReference>
<dbReference type="EMBL" id="MU006781">
    <property type="protein sequence ID" value="KAF2642508.1"/>
    <property type="molecule type" value="Genomic_DNA"/>
</dbReference>
<keyword evidence="2" id="KW-0812">Transmembrane</keyword>
<feature type="domain" description="Phospholipid/glycerol acyltransferase" evidence="3">
    <location>
        <begin position="49"/>
        <end position="288"/>
    </location>
</feature>
<feature type="region of interest" description="Disordered" evidence="1">
    <location>
        <begin position="608"/>
        <end position="683"/>
    </location>
</feature>
<feature type="region of interest" description="Disordered" evidence="1">
    <location>
        <begin position="707"/>
        <end position="748"/>
    </location>
</feature>